<feature type="domain" description="Acyl-CoA oxidase/dehydrogenase middle" evidence="8">
    <location>
        <begin position="119"/>
        <end position="211"/>
    </location>
</feature>
<dbReference type="InterPro" id="IPR013786">
    <property type="entry name" value="AcylCoA_DH/ox_N"/>
</dbReference>
<dbReference type="InterPro" id="IPR009075">
    <property type="entry name" value="AcylCo_DH/oxidase_C"/>
</dbReference>
<protein>
    <submittedName>
        <fullName evidence="10">Acyl-CoA dehydrogenase family protein</fullName>
    </submittedName>
</protein>
<reference evidence="10 11" key="1">
    <citation type="journal article" date="2019" name="Int. J. Syst. Evol. Microbiol.">
        <title>The Global Catalogue of Microorganisms (GCM) 10K type strain sequencing project: providing services to taxonomists for standard genome sequencing and annotation.</title>
        <authorList>
            <consortium name="The Broad Institute Genomics Platform"/>
            <consortium name="The Broad Institute Genome Sequencing Center for Infectious Disease"/>
            <person name="Wu L."/>
            <person name="Ma J."/>
        </authorList>
    </citation>
    <scope>NUCLEOTIDE SEQUENCE [LARGE SCALE GENOMIC DNA]</scope>
    <source>
        <strain evidence="10 11">JCM 3325</strain>
    </source>
</reference>
<evidence type="ECO:0000256" key="5">
    <source>
        <dbReference type="ARBA" id="ARBA00023002"/>
    </source>
</evidence>
<feature type="domain" description="Acyl-CoA dehydrogenase/oxidase C-terminal" evidence="7">
    <location>
        <begin position="223"/>
        <end position="367"/>
    </location>
</feature>
<evidence type="ECO:0000256" key="2">
    <source>
        <dbReference type="ARBA" id="ARBA00009347"/>
    </source>
</evidence>
<sequence length="378" mass="41241">MSSVADRHGGVLRAWLEERREALDPFRRPCGIEDDRRLMRILFDAGWSRWGWPEQAGGLGGSAVLRAVLYDELAAAGVRIPEPFVLLETLGPVLTRYAPELAGRHLTDYLSGERLWGQGFSEAEAGSDLASVRTRARQDGDGFVLNGHKLWTTLGQFARWAAVLARTGALDSGHRGLSLLWVDLTAPGVTVRPIRAANGRDEFAEMYFDDVRVPAGHLIGGVDEGWAVAMYLLQFERGTYAWLRQAVLHHRIGTIAATAPEGAGRTRLASLGRAHLAATALRAKSRGTVHRLAAGLNPGPLISVDKLLLSRAEHAVFDAARRLRWADLALSDDEEAAALRAEWFCSRASSIFGGAAEVQRDIVADHVLALPKGDRRGR</sequence>
<dbReference type="EMBL" id="BAAARW010000003">
    <property type="protein sequence ID" value="GAA2403793.1"/>
    <property type="molecule type" value="Genomic_DNA"/>
</dbReference>
<organism evidence="10 11">
    <name type="scientific">Actinomadura vinacea</name>
    <dbReference type="NCBI Taxonomy" id="115336"/>
    <lineage>
        <taxon>Bacteria</taxon>
        <taxon>Bacillati</taxon>
        <taxon>Actinomycetota</taxon>
        <taxon>Actinomycetes</taxon>
        <taxon>Streptosporangiales</taxon>
        <taxon>Thermomonosporaceae</taxon>
        <taxon>Actinomadura</taxon>
    </lineage>
</organism>
<dbReference type="InterPro" id="IPR036250">
    <property type="entry name" value="AcylCo_DH-like_C"/>
</dbReference>
<keyword evidence="4 6" id="KW-0274">FAD</keyword>
<gene>
    <name evidence="10" type="ORF">GCM10010191_09270</name>
</gene>
<evidence type="ECO:0000259" key="8">
    <source>
        <dbReference type="Pfam" id="PF02770"/>
    </source>
</evidence>
<dbReference type="InterPro" id="IPR009100">
    <property type="entry name" value="AcylCoA_DH/oxidase_NM_dom_sf"/>
</dbReference>
<keyword evidence="11" id="KW-1185">Reference proteome</keyword>
<evidence type="ECO:0000256" key="3">
    <source>
        <dbReference type="ARBA" id="ARBA00022630"/>
    </source>
</evidence>
<dbReference type="Gene3D" id="1.20.140.10">
    <property type="entry name" value="Butyryl-CoA Dehydrogenase, subunit A, domain 3"/>
    <property type="match status" value="1"/>
</dbReference>
<dbReference type="InterPro" id="IPR046373">
    <property type="entry name" value="Acyl-CoA_Oxase/DH_mid-dom_sf"/>
</dbReference>
<dbReference type="Gene3D" id="2.40.110.10">
    <property type="entry name" value="Butyryl-CoA Dehydrogenase, subunit A, domain 2"/>
    <property type="match status" value="1"/>
</dbReference>
<dbReference type="InterPro" id="IPR037069">
    <property type="entry name" value="AcylCoA_DH/ox_N_sf"/>
</dbReference>
<dbReference type="SUPFAM" id="SSF47203">
    <property type="entry name" value="Acyl-CoA dehydrogenase C-terminal domain-like"/>
    <property type="match status" value="1"/>
</dbReference>
<accession>A0ABN3IHM4</accession>
<keyword evidence="3 6" id="KW-0285">Flavoprotein</keyword>
<dbReference type="Pfam" id="PF02770">
    <property type="entry name" value="Acyl-CoA_dh_M"/>
    <property type="match status" value="1"/>
</dbReference>
<feature type="domain" description="Acyl-CoA dehydrogenase/oxidase N-terminal" evidence="9">
    <location>
        <begin position="35"/>
        <end position="98"/>
    </location>
</feature>
<evidence type="ECO:0000256" key="6">
    <source>
        <dbReference type="RuleBase" id="RU362125"/>
    </source>
</evidence>
<dbReference type="Proteomes" id="UP001501231">
    <property type="component" value="Unassembled WGS sequence"/>
</dbReference>
<proteinExistence type="inferred from homology"/>
<dbReference type="Gene3D" id="1.10.540.10">
    <property type="entry name" value="Acyl-CoA dehydrogenase/oxidase, N-terminal domain"/>
    <property type="match status" value="1"/>
</dbReference>
<evidence type="ECO:0000259" key="7">
    <source>
        <dbReference type="Pfam" id="PF00441"/>
    </source>
</evidence>
<evidence type="ECO:0000256" key="1">
    <source>
        <dbReference type="ARBA" id="ARBA00001974"/>
    </source>
</evidence>
<dbReference type="PANTHER" id="PTHR43292">
    <property type="entry name" value="ACYL-COA DEHYDROGENASE"/>
    <property type="match status" value="1"/>
</dbReference>
<comment type="similarity">
    <text evidence="2 6">Belongs to the acyl-CoA dehydrogenase family.</text>
</comment>
<dbReference type="InterPro" id="IPR006091">
    <property type="entry name" value="Acyl-CoA_Oxase/DH_mid-dom"/>
</dbReference>
<dbReference type="Pfam" id="PF02771">
    <property type="entry name" value="Acyl-CoA_dh_N"/>
    <property type="match status" value="1"/>
</dbReference>
<name>A0ABN3IHM4_9ACTN</name>
<evidence type="ECO:0000313" key="10">
    <source>
        <dbReference type="EMBL" id="GAA2403793.1"/>
    </source>
</evidence>
<comment type="cofactor">
    <cofactor evidence="1 6">
        <name>FAD</name>
        <dbReference type="ChEBI" id="CHEBI:57692"/>
    </cofactor>
</comment>
<dbReference type="PANTHER" id="PTHR43292:SF3">
    <property type="entry name" value="ACYL-COA DEHYDROGENASE FADE29"/>
    <property type="match status" value="1"/>
</dbReference>
<evidence type="ECO:0000313" key="11">
    <source>
        <dbReference type="Proteomes" id="UP001501231"/>
    </source>
</evidence>
<evidence type="ECO:0000256" key="4">
    <source>
        <dbReference type="ARBA" id="ARBA00022827"/>
    </source>
</evidence>
<dbReference type="Pfam" id="PF00441">
    <property type="entry name" value="Acyl-CoA_dh_1"/>
    <property type="match status" value="1"/>
</dbReference>
<evidence type="ECO:0000259" key="9">
    <source>
        <dbReference type="Pfam" id="PF02771"/>
    </source>
</evidence>
<dbReference type="InterPro" id="IPR052161">
    <property type="entry name" value="Mycobact_Acyl-CoA_DH"/>
</dbReference>
<comment type="caution">
    <text evidence="10">The sequence shown here is derived from an EMBL/GenBank/DDBJ whole genome shotgun (WGS) entry which is preliminary data.</text>
</comment>
<dbReference type="RefSeq" id="WP_344587175.1">
    <property type="nucleotide sequence ID" value="NZ_BAAARW010000003.1"/>
</dbReference>
<dbReference type="SUPFAM" id="SSF56645">
    <property type="entry name" value="Acyl-CoA dehydrogenase NM domain-like"/>
    <property type="match status" value="1"/>
</dbReference>
<keyword evidence="5 6" id="KW-0560">Oxidoreductase</keyword>